<evidence type="ECO:0000313" key="3">
    <source>
        <dbReference type="EMBL" id="QDU67095.1"/>
    </source>
</evidence>
<gene>
    <name evidence="3" type="ORF">Pla133_21730</name>
</gene>
<dbReference type="PROSITE" id="PS51257">
    <property type="entry name" value="PROKAR_LIPOPROTEIN"/>
    <property type="match status" value="1"/>
</dbReference>
<evidence type="ECO:0000313" key="4">
    <source>
        <dbReference type="Proteomes" id="UP000316921"/>
    </source>
</evidence>
<accession>A0A518BJG5</accession>
<name>A0A518BJG5_9BACT</name>
<organism evidence="3 4">
    <name type="scientific">Engelhardtia mirabilis</name>
    <dbReference type="NCBI Taxonomy" id="2528011"/>
    <lineage>
        <taxon>Bacteria</taxon>
        <taxon>Pseudomonadati</taxon>
        <taxon>Planctomycetota</taxon>
        <taxon>Planctomycetia</taxon>
        <taxon>Planctomycetia incertae sedis</taxon>
        <taxon>Engelhardtia</taxon>
    </lineage>
</organism>
<feature type="region of interest" description="Disordered" evidence="1">
    <location>
        <begin position="31"/>
        <end position="73"/>
    </location>
</feature>
<evidence type="ECO:0000256" key="2">
    <source>
        <dbReference type="SAM" id="SignalP"/>
    </source>
</evidence>
<feature type="signal peptide" evidence="2">
    <location>
        <begin position="1"/>
        <end position="23"/>
    </location>
</feature>
<dbReference type="EMBL" id="CP036287">
    <property type="protein sequence ID" value="QDU67095.1"/>
    <property type="molecule type" value="Genomic_DNA"/>
</dbReference>
<protein>
    <submittedName>
        <fullName evidence="3">BNR/Asp-box repeat protein</fullName>
    </submittedName>
</protein>
<dbReference type="Gene3D" id="2.130.10.10">
    <property type="entry name" value="YVTN repeat-like/Quinoprotein amine dehydrogenase"/>
    <property type="match status" value="3"/>
</dbReference>
<dbReference type="RefSeq" id="WP_145064955.1">
    <property type="nucleotide sequence ID" value="NZ_CP036287.1"/>
</dbReference>
<dbReference type="InterPro" id="IPR015943">
    <property type="entry name" value="WD40/YVTN_repeat-like_dom_sf"/>
</dbReference>
<dbReference type="Proteomes" id="UP000316921">
    <property type="component" value="Chromosome"/>
</dbReference>
<sequence precursor="true">MQRSPRSFAVAAASILCPLLVLACAASPAAAPAPSAPAAGVDASGAVTSEQRADAEPSSSIAPPLPMPTENWLDDRAEGRQSSLRKAWIRERHWAGPGVDWNELERRNGDRLRQRGNQLVTMAAAAPPWTERGSRNQAGRVHVAAHSPDGQALYVGSAKGGLWHGTLDGTGWEPIGDDLYGGAHWLAVLPHPAGGAAPAVLRATDGGSIHLSLDDGATWFEPTGIPQSSGIRRVIRGAGPAPAVFVVGRKSGSGGVGWAVYRSTDSGQSFTKVRDLGSYAGDLWTSRQVPADLLYLVDGNQCFVSADQGDSWSLRGTLPSVGSGQAELVGSEAGAPRLWAVQHTGSGELLRRSDDAGQSWTAIQTLSDYWGTLNASIVDADLFAWGGVECHRTTNGGASFKVVNGWGEYYGNPAGKLHADLPGMDVWPDGAGGEVWYVCTDGGLFRSTDGLSTVANLSLDGLGISQYYTTLTSAANPDHVVAGSQDQGWQRADAPPAAGTELLAFDQSISGDYGHAVSGDGTHDFVFTVYPGFVLISRGEDNPSLYTEDFPAGEAYSWMPSLTADPLRKDYFFLCATHLWHYTRVPGTNDWTASQYSNQNFALSSGEYLTGLAFSPVDGDRAFAVTNKGRFWASNDRGVTWAQGSGSGPGPQYFYGTAILASSTDVDTAWVGGSGYSGPGVWRTTDGGLSWQAWSTGLPSTLVYCLGEAPDGSGTVFAGTEMEVFRRDPGGAWYDISGGTAPAVPYWSVEALPDGQTMRFGTYGRGIWDYEIEPPCNYVAFGVGLGGVNDLVLDSASTTAIGQTHVFSVAGAPPFTLGILGLATASAAVPLFGGTVLIDPGGVTPLYFNTLAGTGAVSVQVPNDTGLVGATFFLQAVVIGPQPGEVHLSNGLSGTLCF</sequence>
<keyword evidence="4" id="KW-1185">Reference proteome</keyword>
<feature type="compositionally biased region" description="Low complexity" evidence="1">
    <location>
        <begin position="31"/>
        <end position="47"/>
    </location>
</feature>
<dbReference type="KEGG" id="pbap:Pla133_21730"/>
<dbReference type="SUPFAM" id="SSF110296">
    <property type="entry name" value="Oligoxyloglucan reducing end-specific cellobiohydrolase"/>
    <property type="match status" value="3"/>
</dbReference>
<evidence type="ECO:0000256" key="1">
    <source>
        <dbReference type="SAM" id="MobiDB-lite"/>
    </source>
</evidence>
<keyword evidence="2" id="KW-0732">Signal</keyword>
<dbReference type="AlphaFoldDB" id="A0A518BJG5"/>
<feature type="chain" id="PRO_5022092463" evidence="2">
    <location>
        <begin position="24"/>
        <end position="898"/>
    </location>
</feature>
<reference evidence="3 4" key="1">
    <citation type="submission" date="2019-02" db="EMBL/GenBank/DDBJ databases">
        <title>Deep-cultivation of Planctomycetes and their phenomic and genomic characterization uncovers novel biology.</title>
        <authorList>
            <person name="Wiegand S."/>
            <person name="Jogler M."/>
            <person name="Boedeker C."/>
            <person name="Pinto D."/>
            <person name="Vollmers J."/>
            <person name="Rivas-Marin E."/>
            <person name="Kohn T."/>
            <person name="Peeters S.H."/>
            <person name="Heuer A."/>
            <person name="Rast P."/>
            <person name="Oberbeckmann S."/>
            <person name="Bunk B."/>
            <person name="Jeske O."/>
            <person name="Meyerdierks A."/>
            <person name="Storesund J.E."/>
            <person name="Kallscheuer N."/>
            <person name="Luecker S."/>
            <person name="Lage O.M."/>
            <person name="Pohl T."/>
            <person name="Merkel B.J."/>
            <person name="Hornburger P."/>
            <person name="Mueller R.-W."/>
            <person name="Bruemmer F."/>
            <person name="Labrenz M."/>
            <person name="Spormann A.M."/>
            <person name="Op den Camp H."/>
            <person name="Overmann J."/>
            <person name="Amann R."/>
            <person name="Jetten M.S.M."/>
            <person name="Mascher T."/>
            <person name="Medema M.H."/>
            <person name="Devos D.P."/>
            <person name="Kaster A.-K."/>
            <person name="Ovreas L."/>
            <person name="Rohde M."/>
            <person name="Galperin M.Y."/>
            <person name="Jogler C."/>
        </authorList>
    </citation>
    <scope>NUCLEOTIDE SEQUENCE [LARGE SCALE GENOMIC DNA]</scope>
    <source>
        <strain evidence="3 4">Pla133</strain>
    </source>
</reference>
<proteinExistence type="predicted"/>